<reference evidence="7" key="1">
    <citation type="journal article" date="2021" name="Mol. Ecol. Resour.">
        <title>Phylogenomic analyses of the genus Drosophila reveals genomic signals of climate adaptation.</title>
        <authorList>
            <person name="Li F."/>
            <person name="Rane R.V."/>
            <person name="Luria V."/>
            <person name="Xiong Z."/>
            <person name="Chen J."/>
            <person name="Li Z."/>
            <person name="Catullo R.A."/>
            <person name="Griffin P.C."/>
            <person name="Schiffer M."/>
            <person name="Pearce S."/>
            <person name="Lee S.F."/>
            <person name="McElroy K."/>
            <person name="Stocker A."/>
            <person name="Shirriffs J."/>
            <person name="Cockerell F."/>
            <person name="Coppin C."/>
            <person name="Sgro C.M."/>
            <person name="Karger A."/>
            <person name="Cain J.W."/>
            <person name="Weber J.A."/>
            <person name="Santpere G."/>
            <person name="Kirschner M.W."/>
            <person name="Hoffmann A.A."/>
            <person name="Oakeshott J.G."/>
            <person name="Zhang G."/>
        </authorList>
    </citation>
    <scope>NUCLEOTIDE SEQUENCE</scope>
    <source>
        <strain evidence="7">BGI-SZ-2011g</strain>
    </source>
</reference>
<dbReference type="GO" id="GO:0030234">
    <property type="term" value="F:enzyme regulator activity"/>
    <property type="evidence" value="ECO:0007669"/>
    <property type="project" value="TreeGrafter"/>
</dbReference>
<keyword evidence="8" id="KW-1185">Reference proteome</keyword>
<dbReference type="InterPro" id="IPR036418">
    <property type="entry name" value="Cyt_c_oxidase_su6a_sf"/>
</dbReference>
<keyword evidence="4" id="KW-0496">Mitochondrion</keyword>
<comment type="caution">
    <text evidence="7">The sequence shown here is derived from an EMBL/GenBank/DDBJ whole genome shotgun (WGS) entry which is preliminary data.</text>
</comment>
<evidence type="ECO:0000256" key="5">
    <source>
        <dbReference type="ARBA" id="ARBA00023136"/>
    </source>
</evidence>
<feature type="chain" id="PRO_5041965538" evidence="6">
    <location>
        <begin position="23"/>
        <end position="77"/>
    </location>
</feature>
<evidence type="ECO:0000256" key="2">
    <source>
        <dbReference type="ARBA" id="ARBA00022792"/>
    </source>
</evidence>
<accession>A0AAD4PIU2</accession>
<dbReference type="EMBL" id="JAJJHW010002585">
    <property type="protein sequence ID" value="KAH8369965.1"/>
    <property type="molecule type" value="Genomic_DNA"/>
</dbReference>
<feature type="non-terminal residue" evidence="7">
    <location>
        <position position="77"/>
    </location>
</feature>
<sequence>WKRLSLMCALPLVAILTAFVFSTRHEEERPEFVFWPHMYKREKTFFFKGGGNRTMYHNPHWNALPPDGYEDEIDLEA</sequence>
<dbReference type="GO" id="GO:0006123">
    <property type="term" value="P:mitochondrial electron transport, cytochrome c to oxygen"/>
    <property type="evidence" value="ECO:0007669"/>
    <property type="project" value="TreeGrafter"/>
</dbReference>
<dbReference type="GO" id="GO:0005743">
    <property type="term" value="C:mitochondrial inner membrane"/>
    <property type="evidence" value="ECO:0007669"/>
    <property type="project" value="UniProtKB-SubCell"/>
</dbReference>
<dbReference type="SUPFAM" id="SSF81411">
    <property type="entry name" value="Mitochondrial cytochrome c oxidase subunit VIa"/>
    <property type="match status" value="1"/>
</dbReference>
<dbReference type="Proteomes" id="UP001200034">
    <property type="component" value="Unassembled WGS sequence"/>
</dbReference>
<keyword evidence="6" id="KW-0732">Signal</keyword>
<protein>
    <submittedName>
        <fullName evidence="7">Uncharacterized protein</fullName>
    </submittedName>
</protein>
<feature type="signal peptide" evidence="6">
    <location>
        <begin position="1"/>
        <end position="22"/>
    </location>
</feature>
<evidence type="ECO:0000256" key="3">
    <source>
        <dbReference type="ARBA" id="ARBA00022946"/>
    </source>
</evidence>
<dbReference type="AlphaFoldDB" id="A0AAD4PIU2"/>
<feature type="non-terminal residue" evidence="7">
    <location>
        <position position="1"/>
    </location>
</feature>
<dbReference type="PANTHER" id="PTHR11504">
    <property type="entry name" value="CYTOCHROME C OXIDASE POLYPEPTIDE VIA"/>
    <property type="match status" value="1"/>
</dbReference>
<keyword evidence="3" id="KW-0809">Transit peptide</keyword>
<keyword evidence="5" id="KW-0472">Membrane</keyword>
<evidence type="ECO:0000313" key="7">
    <source>
        <dbReference type="EMBL" id="KAH8369965.1"/>
    </source>
</evidence>
<name>A0AAD4PIU2_9MUSC</name>
<evidence type="ECO:0000256" key="6">
    <source>
        <dbReference type="SAM" id="SignalP"/>
    </source>
</evidence>
<evidence type="ECO:0000256" key="4">
    <source>
        <dbReference type="ARBA" id="ARBA00023128"/>
    </source>
</evidence>
<dbReference type="Gene3D" id="4.10.95.10">
    <property type="entry name" value="Cytochrome c oxidase, subunit VIa"/>
    <property type="match status" value="1"/>
</dbReference>
<evidence type="ECO:0000313" key="8">
    <source>
        <dbReference type="Proteomes" id="UP001200034"/>
    </source>
</evidence>
<evidence type="ECO:0000256" key="1">
    <source>
        <dbReference type="ARBA" id="ARBA00004273"/>
    </source>
</evidence>
<dbReference type="InterPro" id="IPR001349">
    <property type="entry name" value="Cyt_c_oxidase_su6a"/>
</dbReference>
<comment type="subcellular location">
    <subcellularLocation>
        <location evidence="1">Mitochondrion inner membrane</location>
    </subcellularLocation>
</comment>
<organism evidence="7 8">
    <name type="scientific">Drosophila rubida</name>
    <dbReference type="NCBI Taxonomy" id="30044"/>
    <lineage>
        <taxon>Eukaryota</taxon>
        <taxon>Metazoa</taxon>
        <taxon>Ecdysozoa</taxon>
        <taxon>Arthropoda</taxon>
        <taxon>Hexapoda</taxon>
        <taxon>Insecta</taxon>
        <taxon>Pterygota</taxon>
        <taxon>Neoptera</taxon>
        <taxon>Endopterygota</taxon>
        <taxon>Diptera</taxon>
        <taxon>Brachycera</taxon>
        <taxon>Muscomorpha</taxon>
        <taxon>Ephydroidea</taxon>
        <taxon>Drosophilidae</taxon>
        <taxon>Drosophila</taxon>
    </lineage>
</organism>
<dbReference type="PANTHER" id="PTHR11504:SF0">
    <property type="entry name" value="CYTOCHROME C OXIDASE SUBUNIT"/>
    <property type="match status" value="1"/>
</dbReference>
<proteinExistence type="predicted"/>
<gene>
    <name evidence="7" type="ORF">KR093_001618</name>
</gene>
<keyword evidence="2" id="KW-0999">Mitochondrion inner membrane</keyword>